<reference evidence="1" key="1">
    <citation type="submission" date="2020-11" db="EMBL/GenBank/DDBJ databases">
        <authorList>
            <consortium name="DOE Joint Genome Institute"/>
            <person name="Ahrendt S."/>
            <person name="Riley R."/>
            <person name="Andreopoulos W."/>
            <person name="LaButti K."/>
            <person name="Pangilinan J."/>
            <person name="Ruiz-duenas F.J."/>
            <person name="Barrasa J.M."/>
            <person name="Sanchez-Garcia M."/>
            <person name="Camarero S."/>
            <person name="Miyauchi S."/>
            <person name="Serrano A."/>
            <person name="Linde D."/>
            <person name="Babiker R."/>
            <person name="Drula E."/>
            <person name="Ayuso-Fernandez I."/>
            <person name="Pacheco R."/>
            <person name="Padilla G."/>
            <person name="Ferreira P."/>
            <person name="Barriuso J."/>
            <person name="Kellner H."/>
            <person name="Castanera R."/>
            <person name="Alfaro M."/>
            <person name="Ramirez L."/>
            <person name="Pisabarro A.G."/>
            <person name="Kuo A."/>
            <person name="Tritt A."/>
            <person name="Lipzen A."/>
            <person name="He G."/>
            <person name="Yan M."/>
            <person name="Ng V."/>
            <person name="Cullen D."/>
            <person name="Martin F."/>
            <person name="Rosso M.-N."/>
            <person name="Henrissat B."/>
            <person name="Hibbett D."/>
            <person name="Martinez A.T."/>
            <person name="Grigoriev I.V."/>
        </authorList>
    </citation>
    <scope>NUCLEOTIDE SEQUENCE</scope>
    <source>
        <strain evidence="1">AH 44721</strain>
    </source>
</reference>
<dbReference type="AlphaFoldDB" id="A0A9P5NK96"/>
<evidence type="ECO:0000313" key="2">
    <source>
        <dbReference type="Proteomes" id="UP000724874"/>
    </source>
</evidence>
<dbReference type="OrthoDB" id="3263651at2759"/>
<dbReference type="EMBL" id="JADNYJ010000075">
    <property type="protein sequence ID" value="KAF8890519.1"/>
    <property type="molecule type" value="Genomic_DNA"/>
</dbReference>
<keyword evidence="2" id="KW-1185">Reference proteome</keyword>
<name>A0A9P5NK96_GYMJU</name>
<gene>
    <name evidence="1" type="ORF">CPB84DRAFT_1397371</name>
</gene>
<comment type="caution">
    <text evidence="1">The sequence shown here is derived from an EMBL/GenBank/DDBJ whole genome shotgun (WGS) entry which is preliminary data.</text>
</comment>
<sequence length="143" mass="16418">MSKLCGFCRFGVKRKVFKDLEFYKRMEMAKNCVVTVKEVAELFWNNQIAIDVDNDYGIVCFDKPSLDLSSPLLEQLIQVKAREAVDDTFLRAHFRYSLLVNIVGGGVFDDFTSKERGIWQEGIGKLVGQWVMNESLVKRLAEI</sequence>
<dbReference type="Proteomes" id="UP000724874">
    <property type="component" value="Unassembled WGS sequence"/>
</dbReference>
<accession>A0A9P5NK96</accession>
<proteinExistence type="predicted"/>
<organism evidence="1 2">
    <name type="scientific">Gymnopilus junonius</name>
    <name type="common">Spectacular rustgill mushroom</name>
    <name type="synonym">Gymnopilus spectabilis subsp. junonius</name>
    <dbReference type="NCBI Taxonomy" id="109634"/>
    <lineage>
        <taxon>Eukaryota</taxon>
        <taxon>Fungi</taxon>
        <taxon>Dikarya</taxon>
        <taxon>Basidiomycota</taxon>
        <taxon>Agaricomycotina</taxon>
        <taxon>Agaricomycetes</taxon>
        <taxon>Agaricomycetidae</taxon>
        <taxon>Agaricales</taxon>
        <taxon>Agaricineae</taxon>
        <taxon>Hymenogastraceae</taxon>
        <taxon>Gymnopilus</taxon>
    </lineage>
</organism>
<protein>
    <submittedName>
        <fullName evidence="1">Uncharacterized protein</fullName>
    </submittedName>
</protein>
<evidence type="ECO:0000313" key="1">
    <source>
        <dbReference type="EMBL" id="KAF8890519.1"/>
    </source>
</evidence>